<dbReference type="FunFam" id="3.40.50.300:FF:001091">
    <property type="entry name" value="Probable disease resistance protein At1g61300"/>
    <property type="match status" value="1"/>
</dbReference>
<dbReference type="InterPro" id="IPR036388">
    <property type="entry name" value="WH-like_DNA-bd_sf"/>
</dbReference>
<evidence type="ECO:0000256" key="3">
    <source>
        <dbReference type="ARBA" id="ARBA00022737"/>
    </source>
</evidence>
<comment type="caution">
    <text evidence="10">The sequence shown here is derived from an EMBL/GenBank/DDBJ whole genome shotgun (WGS) entry which is preliminary data.</text>
</comment>
<dbReference type="InterPro" id="IPR041118">
    <property type="entry name" value="Rx_N"/>
</dbReference>
<dbReference type="Pfam" id="PF18052">
    <property type="entry name" value="Rx_N"/>
    <property type="match status" value="1"/>
</dbReference>
<dbReference type="SUPFAM" id="SSF52540">
    <property type="entry name" value="P-loop containing nucleoside triphosphate hydrolases"/>
    <property type="match status" value="2"/>
</dbReference>
<dbReference type="GO" id="GO:0043531">
    <property type="term" value="F:ADP binding"/>
    <property type="evidence" value="ECO:0007669"/>
    <property type="project" value="InterPro"/>
</dbReference>
<evidence type="ECO:0000259" key="7">
    <source>
        <dbReference type="Pfam" id="PF00931"/>
    </source>
</evidence>
<keyword evidence="2" id="KW-0433">Leucine-rich repeat</keyword>
<dbReference type="EMBL" id="JAVXUP010000030">
    <property type="protein sequence ID" value="KAK3041665.1"/>
    <property type="molecule type" value="Genomic_DNA"/>
</dbReference>
<dbReference type="Gene3D" id="1.10.8.430">
    <property type="entry name" value="Helical domain of apoptotic protease-activating factors"/>
    <property type="match status" value="1"/>
</dbReference>
<reference evidence="10" key="1">
    <citation type="submission" date="2022-12" db="EMBL/GenBank/DDBJ databases">
        <title>Draft genome assemblies for two species of Escallonia (Escalloniales).</title>
        <authorList>
            <person name="Chanderbali A."/>
            <person name="Dervinis C."/>
            <person name="Anghel I."/>
            <person name="Soltis D."/>
            <person name="Soltis P."/>
            <person name="Zapata F."/>
        </authorList>
    </citation>
    <scope>NUCLEOTIDE SEQUENCE</scope>
    <source>
        <strain evidence="10">UCBG64.0493</strain>
        <tissue evidence="10">Leaf</tissue>
    </source>
</reference>
<keyword evidence="11" id="KW-1185">Reference proteome</keyword>
<dbReference type="InterPro" id="IPR027417">
    <property type="entry name" value="P-loop_NTPase"/>
</dbReference>
<protein>
    <recommendedName>
        <fullName evidence="12">AAA+ ATPase domain-containing protein</fullName>
    </recommendedName>
</protein>
<dbReference type="Gene3D" id="3.40.50.300">
    <property type="entry name" value="P-loop containing nucleotide triphosphate hydrolases"/>
    <property type="match status" value="2"/>
</dbReference>
<keyword evidence="4" id="KW-0547">Nucleotide-binding</keyword>
<proteinExistence type="inferred from homology"/>
<dbReference type="Pfam" id="PF23559">
    <property type="entry name" value="WHD_DRP"/>
    <property type="match status" value="1"/>
</dbReference>
<feature type="domain" description="Disease resistance N-terminal" evidence="8">
    <location>
        <begin position="13"/>
        <end position="94"/>
    </location>
</feature>
<gene>
    <name evidence="10" type="ORF">RJ639_001475</name>
</gene>
<keyword evidence="5" id="KW-0611">Plant defense</keyword>
<dbReference type="InterPro" id="IPR044974">
    <property type="entry name" value="Disease_R_plants"/>
</dbReference>
<dbReference type="InterPro" id="IPR042197">
    <property type="entry name" value="Apaf_helical"/>
</dbReference>
<dbReference type="AlphaFoldDB" id="A0AA88XG11"/>
<dbReference type="Gene3D" id="1.20.5.4130">
    <property type="match status" value="1"/>
</dbReference>
<dbReference type="Pfam" id="PF00931">
    <property type="entry name" value="NB-ARC"/>
    <property type="match status" value="1"/>
</dbReference>
<dbReference type="CDD" id="cd14798">
    <property type="entry name" value="RX-CC_like"/>
    <property type="match status" value="1"/>
</dbReference>
<keyword evidence="3" id="KW-0677">Repeat</keyword>
<accession>A0AA88XG11</accession>
<dbReference type="Proteomes" id="UP001188597">
    <property type="component" value="Unassembled WGS sequence"/>
</dbReference>
<sequence>MADIALSAVTTMAVEIAVNLVNSEGSGLYWSQENINWIEREMKRIQSYLEDADAKEVRGRGVANLINDIKGLAHDVDDVLDTFLPQMASRKRKTDGFTHFAMEIEKIRQGVADIDRSRTTYGITSDGDRAEKDAWDSRCPFLHADEQHIIGFDKDIQKLEAKLLNVESKYDVISIVGMPGLGKTTLAKKVFKSIKHRFECSAMVYVSQEPNPREIKKDKARQVGLDQKEKREEYLETSLYEFLEVKRYIIMLDDIWENETWDALKICIPVSFANGGRILLTPRNTGVGRNLGRESFLHELVPLNPNDSWKLFSKMVMDPLGNTDEVCVPPELTDVRRQIVERCGGLPLAIVLTTSLLLSREKTEHAWKGVLGSMGQGEGDKLTKILDLSYKDLPIRLKPCFLYFGLFPESHEISVFQLVNLWVADKLISASETSGDRTVEDMGEDYLNNLVSRNLIQMKQLRHLILPATVVFHTPIVGVCKIKNRDMLPIEASLPDLQTLFLVCDDRLKANWLYTFNLYKLHLEGSMGKLPNPDTFPPNLTKLTLRMTAFDEESMEAMKKLPNLRILKMQEGSYKSKLEVPSEYGITHSHENKGFTSCFKSVIYMFSHCYTAYKLAREIDKVRRRLEETDRARAANSIINDGPNDERERLDSRRLFLHADEPVINVFDKMLKVLEAKLLNIEIEYDLIFKIVSMPGIGKTIPAKKLFNTVDSRFQCSALVYVSQEPNTKEIM</sequence>
<dbReference type="SUPFAM" id="SSF52047">
    <property type="entry name" value="RNI-like"/>
    <property type="match status" value="1"/>
</dbReference>
<evidence type="ECO:0000256" key="5">
    <source>
        <dbReference type="ARBA" id="ARBA00022821"/>
    </source>
</evidence>
<name>A0AA88XG11_9ASTE</name>
<dbReference type="GO" id="GO:0005524">
    <property type="term" value="F:ATP binding"/>
    <property type="evidence" value="ECO:0007669"/>
    <property type="project" value="UniProtKB-KW"/>
</dbReference>
<evidence type="ECO:0000256" key="1">
    <source>
        <dbReference type="ARBA" id="ARBA00008894"/>
    </source>
</evidence>
<feature type="domain" description="NB-ARC" evidence="7">
    <location>
        <begin position="153"/>
        <end position="318"/>
    </location>
</feature>
<keyword evidence="6" id="KW-0067">ATP-binding</keyword>
<evidence type="ECO:0000259" key="9">
    <source>
        <dbReference type="Pfam" id="PF23559"/>
    </source>
</evidence>
<evidence type="ECO:0000259" key="8">
    <source>
        <dbReference type="Pfam" id="PF18052"/>
    </source>
</evidence>
<evidence type="ECO:0000256" key="6">
    <source>
        <dbReference type="ARBA" id="ARBA00022840"/>
    </source>
</evidence>
<dbReference type="InterPro" id="IPR002182">
    <property type="entry name" value="NB-ARC"/>
</dbReference>
<dbReference type="PRINTS" id="PR00364">
    <property type="entry name" value="DISEASERSIST"/>
</dbReference>
<dbReference type="Gene3D" id="1.10.10.10">
    <property type="entry name" value="Winged helix-like DNA-binding domain superfamily/Winged helix DNA-binding domain"/>
    <property type="match status" value="1"/>
</dbReference>
<comment type="similarity">
    <text evidence="1">Belongs to the disease resistance NB-LRR family.</text>
</comment>
<evidence type="ECO:0000256" key="4">
    <source>
        <dbReference type="ARBA" id="ARBA00022741"/>
    </source>
</evidence>
<dbReference type="PANTHER" id="PTHR23155">
    <property type="entry name" value="DISEASE RESISTANCE PROTEIN RP"/>
    <property type="match status" value="1"/>
</dbReference>
<evidence type="ECO:0008006" key="12">
    <source>
        <dbReference type="Google" id="ProtNLM"/>
    </source>
</evidence>
<dbReference type="GO" id="GO:0098542">
    <property type="term" value="P:defense response to other organism"/>
    <property type="evidence" value="ECO:0007669"/>
    <property type="project" value="TreeGrafter"/>
</dbReference>
<organism evidence="10 11">
    <name type="scientific">Escallonia herrerae</name>
    <dbReference type="NCBI Taxonomy" id="1293975"/>
    <lineage>
        <taxon>Eukaryota</taxon>
        <taxon>Viridiplantae</taxon>
        <taxon>Streptophyta</taxon>
        <taxon>Embryophyta</taxon>
        <taxon>Tracheophyta</taxon>
        <taxon>Spermatophyta</taxon>
        <taxon>Magnoliopsida</taxon>
        <taxon>eudicotyledons</taxon>
        <taxon>Gunneridae</taxon>
        <taxon>Pentapetalae</taxon>
        <taxon>asterids</taxon>
        <taxon>campanulids</taxon>
        <taxon>Escalloniales</taxon>
        <taxon>Escalloniaceae</taxon>
        <taxon>Escallonia</taxon>
    </lineage>
</organism>
<evidence type="ECO:0000313" key="10">
    <source>
        <dbReference type="EMBL" id="KAK3041665.1"/>
    </source>
</evidence>
<dbReference type="InterPro" id="IPR038005">
    <property type="entry name" value="RX-like_CC"/>
</dbReference>
<evidence type="ECO:0000256" key="2">
    <source>
        <dbReference type="ARBA" id="ARBA00022614"/>
    </source>
</evidence>
<dbReference type="PANTHER" id="PTHR23155:SF1238">
    <property type="entry name" value="TOMV SUSCEPTIBLE PROTEIN TM-2"/>
    <property type="match status" value="1"/>
</dbReference>
<feature type="domain" description="Disease resistance protein winged helix" evidence="9">
    <location>
        <begin position="406"/>
        <end position="459"/>
    </location>
</feature>
<evidence type="ECO:0000313" key="11">
    <source>
        <dbReference type="Proteomes" id="UP001188597"/>
    </source>
</evidence>
<dbReference type="InterPro" id="IPR058922">
    <property type="entry name" value="WHD_DRP"/>
</dbReference>